<accession>A0A1I1N045</accession>
<keyword evidence="4" id="KW-1185">Reference proteome</keyword>
<dbReference type="Gene3D" id="1.10.30.50">
    <property type="match status" value="1"/>
</dbReference>
<dbReference type="STRING" id="1123397.SAMN05660831_00050"/>
<name>A0A1I1N045_9GAMM</name>
<evidence type="ECO:0000259" key="2">
    <source>
        <dbReference type="Pfam" id="PF07510"/>
    </source>
</evidence>
<proteinExistence type="predicted"/>
<reference evidence="3 4" key="1">
    <citation type="submission" date="2016-10" db="EMBL/GenBank/DDBJ databases">
        <authorList>
            <person name="de Groot N.N."/>
        </authorList>
    </citation>
    <scope>NUCLEOTIDE SEQUENCE [LARGE SCALE GENOMIC DNA]</scope>
    <source>
        <strain evidence="3 4">HL3</strain>
    </source>
</reference>
<gene>
    <name evidence="3" type="ORF">SAMN05660831_00050</name>
</gene>
<dbReference type="InterPro" id="IPR011089">
    <property type="entry name" value="GmrSD_C"/>
</dbReference>
<dbReference type="PANTHER" id="PTHR24094">
    <property type="entry name" value="SECRETED PROTEIN"/>
    <property type="match status" value="1"/>
</dbReference>
<dbReference type="NCBIfam" id="NF033223">
    <property type="entry name" value="YHYH_alt"/>
    <property type="match status" value="1"/>
</dbReference>
<feature type="chain" id="PRO_5011784323" description="GmrSD restriction endonucleases C-terminal domain-containing protein" evidence="1">
    <location>
        <begin position="25"/>
        <end position="232"/>
    </location>
</feature>
<protein>
    <recommendedName>
        <fullName evidence="2">GmrSD restriction endonucleases C-terminal domain-containing protein</fullName>
    </recommendedName>
</protein>
<organism evidence="3 4">
    <name type="scientific">Thiohalospira halophila DSM 15071</name>
    <dbReference type="NCBI Taxonomy" id="1123397"/>
    <lineage>
        <taxon>Bacteria</taxon>
        <taxon>Pseudomonadati</taxon>
        <taxon>Pseudomonadota</taxon>
        <taxon>Gammaproteobacteria</taxon>
        <taxon>Thiohalospirales</taxon>
        <taxon>Thiohalospiraceae</taxon>
        <taxon>Thiohalospira</taxon>
    </lineage>
</organism>
<evidence type="ECO:0000256" key="1">
    <source>
        <dbReference type="SAM" id="SignalP"/>
    </source>
</evidence>
<dbReference type="InterPro" id="IPR047773">
    <property type="entry name" value="YHYH_dom_bact"/>
</dbReference>
<dbReference type="Proteomes" id="UP000198611">
    <property type="component" value="Unassembled WGS sequence"/>
</dbReference>
<feature type="signal peptide" evidence="1">
    <location>
        <begin position="1"/>
        <end position="24"/>
    </location>
</feature>
<evidence type="ECO:0000313" key="3">
    <source>
        <dbReference type="EMBL" id="SFC90999.1"/>
    </source>
</evidence>
<evidence type="ECO:0000313" key="4">
    <source>
        <dbReference type="Proteomes" id="UP000198611"/>
    </source>
</evidence>
<feature type="domain" description="GmrSD restriction endonucleases C-terminal" evidence="2">
    <location>
        <begin position="110"/>
        <end position="223"/>
    </location>
</feature>
<dbReference type="Pfam" id="PF07510">
    <property type="entry name" value="GmrSD_C"/>
    <property type="match status" value="1"/>
</dbReference>
<dbReference type="PANTHER" id="PTHR24094:SF15">
    <property type="entry name" value="AMP-DEPENDENT SYNTHETASE_LIGASE DOMAIN-CONTAINING PROTEIN-RELATED"/>
    <property type="match status" value="1"/>
</dbReference>
<keyword evidence="1" id="KW-0732">Signal</keyword>
<sequence length="232" mass="25164">MRGPILRTLSLLVMTLAASPGALAHGGGLDDRGCHNESATGEYHCHRGPLDGQIFPSKGAATAALEGENSGTSAPGSARSEYNRDAYGDWADLDGDCQDTRDEVLLAQGEDVELGPRGCEVVSGRWEGPYTGGTFRDPSNLHIDHVVPLKEAHVSGAAAWPEEKKRQFANDPDNLLAVEAGANMSKGSRGPAEWMPDTGECVYLARWIEVKEEWELDMDRQERRFIKAADCR</sequence>
<dbReference type="EMBL" id="FOMJ01000001">
    <property type="protein sequence ID" value="SFC90999.1"/>
    <property type="molecule type" value="Genomic_DNA"/>
</dbReference>
<dbReference type="AlphaFoldDB" id="A0A1I1N045"/>